<evidence type="ECO:0000313" key="7">
    <source>
        <dbReference type="EMBL" id="TFY64083.1"/>
    </source>
</evidence>
<dbReference type="Pfam" id="PF01512">
    <property type="entry name" value="Complex1_51K"/>
    <property type="match status" value="1"/>
</dbReference>
<gene>
    <name evidence="7" type="ORF">EVG20_g6065</name>
</gene>
<dbReference type="Proteomes" id="UP000298327">
    <property type="component" value="Unassembled WGS sequence"/>
</dbReference>
<dbReference type="AlphaFoldDB" id="A0A4Y9YQN0"/>
<dbReference type="InterPro" id="IPR050837">
    <property type="entry name" value="ComplexI_51kDa_subunit"/>
</dbReference>
<accession>A0A4Y9YQN0</accession>
<keyword evidence="1" id="KW-0004">4Fe-4S</keyword>
<keyword evidence="3" id="KW-0408">Iron</keyword>
<evidence type="ECO:0000313" key="8">
    <source>
        <dbReference type="Proteomes" id="UP000298327"/>
    </source>
</evidence>
<proteinExistence type="predicted"/>
<dbReference type="InterPro" id="IPR037225">
    <property type="entry name" value="Nuo51_FMN-bd_sf"/>
</dbReference>
<dbReference type="PANTHER" id="PTHR11780:SF10">
    <property type="entry name" value="NADH DEHYDROGENASE [UBIQUINONE] FLAVOPROTEIN 1, MITOCHONDRIAL"/>
    <property type="match status" value="1"/>
</dbReference>
<dbReference type="STRING" id="205917.A0A4Y9YQN0"/>
<evidence type="ECO:0000256" key="1">
    <source>
        <dbReference type="ARBA" id="ARBA00022485"/>
    </source>
</evidence>
<dbReference type="Gene3D" id="3.40.50.11540">
    <property type="entry name" value="NADH-ubiquinone oxidoreductase 51kDa subunit"/>
    <property type="match status" value="1"/>
</dbReference>
<evidence type="ECO:0000256" key="4">
    <source>
        <dbReference type="ARBA" id="ARBA00023014"/>
    </source>
</evidence>
<dbReference type="EMBL" id="SEOQ01000385">
    <property type="protein sequence ID" value="TFY64083.1"/>
    <property type="molecule type" value="Genomic_DNA"/>
</dbReference>
<keyword evidence="4" id="KW-0411">Iron-sulfur</keyword>
<organism evidence="7 8">
    <name type="scientific">Dentipellis fragilis</name>
    <dbReference type="NCBI Taxonomy" id="205917"/>
    <lineage>
        <taxon>Eukaryota</taxon>
        <taxon>Fungi</taxon>
        <taxon>Dikarya</taxon>
        <taxon>Basidiomycota</taxon>
        <taxon>Agaricomycotina</taxon>
        <taxon>Agaricomycetes</taxon>
        <taxon>Russulales</taxon>
        <taxon>Hericiaceae</taxon>
        <taxon>Dentipellis</taxon>
    </lineage>
</organism>
<feature type="compositionally biased region" description="Low complexity" evidence="5">
    <location>
        <begin position="214"/>
        <end position="246"/>
    </location>
</feature>
<protein>
    <recommendedName>
        <fullName evidence="6">NADH-ubiquinone oxidoreductase 51kDa subunit FMN-binding domain-containing protein</fullName>
    </recommendedName>
</protein>
<dbReference type="SUPFAM" id="SSF142019">
    <property type="entry name" value="Nqo1 FMN-binding domain-like"/>
    <property type="match status" value="1"/>
</dbReference>
<evidence type="ECO:0000259" key="6">
    <source>
        <dbReference type="Pfam" id="PF01512"/>
    </source>
</evidence>
<keyword evidence="8" id="KW-1185">Reference proteome</keyword>
<dbReference type="GO" id="GO:0046872">
    <property type="term" value="F:metal ion binding"/>
    <property type="evidence" value="ECO:0007669"/>
    <property type="project" value="UniProtKB-KW"/>
</dbReference>
<dbReference type="GO" id="GO:0051539">
    <property type="term" value="F:4 iron, 4 sulfur cluster binding"/>
    <property type="evidence" value="ECO:0007669"/>
    <property type="project" value="UniProtKB-KW"/>
</dbReference>
<dbReference type="InterPro" id="IPR011538">
    <property type="entry name" value="Nuo51_FMN-bd"/>
</dbReference>
<evidence type="ECO:0000256" key="3">
    <source>
        <dbReference type="ARBA" id="ARBA00023004"/>
    </source>
</evidence>
<evidence type="ECO:0000256" key="2">
    <source>
        <dbReference type="ARBA" id="ARBA00022723"/>
    </source>
</evidence>
<sequence>MAHVLDPVVKTGTGLHMGLAAMTRMPVPSGHVHPSLVDRQTFATVQDIPTRRYGGLQDEDRVFTNAYCWYDHLSGLKWSFMKTLAGRKTRGTFHHGHLLLRGELGTLKDCKIPRGDLHKLVEGYLVAGRGMNVTAAYIYIRSEFVQEAAHLQQAIDEAHKLAFLGETTCGSGYAFEVYVHRGTGAHICGEETALIESLEGKRGKLRLKPPSPPMSVSSVTLTLSPTSRPSLSPRRSSAAAPAGSPANPYVVQEEMANLLRKLVKKHWQRARRLGQSPRHHLGRCFTSILPIGQCSEVLIDYESLKDAQSSLGTGTVIVMEVDRYCRCHCPLL</sequence>
<reference evidence="7 8" key="1">
    <citation type="submission" date="2019-02" db="EMBL/GenBank/DDBJ databases">
        <title>Genome sequencing of the rare red list fungi Dentipellis fragilis.</title>
        <authorList>
            <person name="Buettner E."/>
            <person name="Kellner H."/>
        </authorList>
    </citation>
    <scope>NUCLEOTIDE SEQUENCE [LARGE SCALE GENOMIC DNA]</scope>
    <source>
        <strain evidence="7 8">DSM 105465</strain>
    </source>
</reference>
<keyword evidence="2" id="KW-0479">Metal-binding</keyword>
<comment type="caution">
    <text evidence="7">The sequence shown here is derived from an EMBL/GenBank/DDBJ whole genome shotgun (WGS) entry which is preliminary data.</text>
</comment>
<name>A0A4Y9YQN0_9AGAM</name>
<dbReference type="PANTHER" id="PTHR11780">
    <property type="entry name" value="NADH-UBIQUINONE OXIDOREDUCTASE FLAVOPROTEIN 1 NDUFV1"/>
    <property type="match status" value="1"/>
</dbReference>
<feature type="region of interest" description="Disordered" evidence="5">
    <location>
        <begin position="203"/>
        <end position="246"/>
    </location>
</feature>
<evidence type="ECO:0000256" key="5">
    <source>
        <dbReference type="SAM" id="MobiDB-lite"/>
    </source>
</evidence>
<dbReference type="OrthoDB" id="42889at2759"/>
<feature type="domain" description="NADH-ubiquinone oxidoreductase 51kDa subunit FMN-binding" evidence="6">
    <location>
        <begin position="103"/>
        <end position="210"/>
    </location>
</feature>